<sequence length="470" mass="53699">MSMNKYMHPRNIYKSPPNFKELALEFPEFRPFVRPDLNGKITLDFKDVHALRALSCVLLKKDFGLIVEMPMNKLIPTIPLRLNYILWIEDLLKAATSENIVGIDIGTGASCIYPLLAAKKNKWAMLATENDSNSFSDARNNVERNKLQDLIRVVLVKQDKLLEGVIEDREYDFCISRKAGRPHPKNAFCASVNEVVAKGGEVEFITRLIDESKNINRRIKVYSTMIGQKSSLPPLKKALREASVTSFNESYFCQGNTTRWGLAWTFCTDINLKKVLDPVKQISRSNKTKGPLIYPIGLASANKYSLSDFSERLLRLFKELDMAVEEASRNPKVLRYFVTAFANTWSHQRRRKREKRNKSTEGCINCKTNMDLDESSNSLPLEKSDTSGESNNNMENPVKSPGKRTQDDTFEGTCIKKLKISVQDGEAEAAVFFKFTATLRLDEDIYLELNCEENSENREHLHQVLQYLKK</sequence>
<evidence type="ECO:0000313" key="8">
    <source>
        <dbReference type="Proteomes" id="UP001162164"/>
    </source>
</evidence>
<dbReference type="InterPro" id="IPR017182">
    <property type="entry name" value="METTL16/PsiM"/>
</dbReference>
<dbReference type="EMBL" id="JAPWTJ010000489">
    <property type="protein sequence ID" value="KAJ8977955.1"/>
    <property type="molecule type" value="Genomic_DNA"/>
</dbReference>
<gene>
    <name evidence="7" type="ORF">NQ317_008147</name>
</gene>
<dbReference type="PANTHER" id="PTHR13393">
    <property type="entry name" value="SAM-DEPENDENT METHYLTRANSFERASE"/>
    <property type="match status" value="1"/>
</dbReference>
<dbReference type="InterPro" id="IPR029063">
    <property type="entry name" value="SAM-dependent_MTases_sf"/>
</dbReference>
<evidence type="ECO:0000313" key="7">
    <source>
        <dbReference type="EMBL" id="KAJ8977955.1"/>
    </source>
</evidence>
<evidence type="ECO:0000256" key="6">
    <source>
        <dbReference type="SAM" id="MobiDB-lite"/>
    </source>
</evidence>
<dbReference type="Pfam" id="PF05971">
    <property type="entry name" value="Methyltransf_10"/>
    <property type="match status" value="2"/>
</dbReference>
<comment type="caution">
    <text evidence="7">The sequence shown here is derived from an EMBL/GenBank/DDBJ whole genome shotgun (WGS) entry which is preliminary data.</text>
</comment>
<name>A0ABQ9JIR9_9CUCU</name>
<dbReference type="Proteomes" id="UP001162164">
    <property type="component" value="Unassembled WGS sequence"/>
</dbReference>
<evidence type="ECO:0000256" key="1">
    <source>
        <dbReference type="ARBA" id="ARBA00005878"/>
    </source>
</evidence>
<comment type="similarity">
    <text evidence="1 5">Belongs to the methyltransferase superfamily. METTL16/RlmF family.</text>
</comment>
<evidence type="ECO:0000256" key="5">
    <source>
        <dbReference type="PIRNR" id="PIRNR037350"/>
    </source>
</evidence>
<keyword evidence="2 5" id="KW-0489">Methyltransferase</keyword>
<protein>
    <recommendedName>
        <fullName evidence="5">U6 small nuclear RNA (adenine-(43)-N(6))-methyltransferase</fullName>
        <ecNumber evidence="5">2.1.1.-</ecNumber>
    </recommendedName>
</protein>
<evidence type="ECO:0000256" key="2">
    <source>
        <dbReference type="ARBA" id="ARBA00022603"/>
    </source>
</evidence>
<keyword evidence="8" id="KW-1185">Reference proteome</keyword>
<dbReference type="SUPFAM" id="SSF53335">
    <property type="entry name" value="S-adenosyl-L-methionine-dependent methyltransferases"/>
    <property type="match status" value="1"/>
</dbReference>
<dbReference type="PANTHER" id="PTHR13393:SF0">
    <property type="entry name" value="RNA N6-ADENOSINE-METHYLTRANSFERASE METTL16"/>
    <property type="match status" value="1"/>
</dbReference>
<keyword evidence="3 5" id="KW-0808">Transferase</keyword>
<dbReference type="EC" id="2.1.1.-" evidence="5"/>
<keyword evidence="4" id="KW-0949">S-adenosyl-L-methionine</keyword>
<proteinExistence type="inferred from homology"/>
<dbReference type="Gene3D" id="3.40.50.150">
    <property type="entry name" value="Vaccinia Virus protein VP39"/>
    <property type="match status" value="1"/>
</dbReference>
<dbReference type="PIRSF" id="PIRSF037350">
    <property type="entry name" value="Mtase_ZK1128_prd"/>
    <property type="match status" value="1"/>
</dbReference>
<organism evidence="7 8">
    <name type="scientific">Molorchus minor</name>
    <dbReference type="NCBI Taxonomy" id="1323400"/>
    <lineage>
        <taxon>Eukaryota</taxon>
        <taxon>Metazoa</taxon>
        <taxon>Ecdysozoa</taxon>
        <taxon>Arthropoda</taxon>
        <taxon>Hexapoda</taxon>
        <taxon>Insecta</taxon>
        <taxon>Pterygota</taxon>
        <taxon>Neoptera</taxon>
        <taxon>Endopterygota</taxon>
        <taxon>Coleoptera</taxon>
        <taxon>Polyphaga</taxon>
        <taxon>Cucujiformia</taxon>
        <taxon>Chrysomeloidea</taxon>
        <taxon>Cerambycidae</taxon>
        <taxon>Lamiinae</taxon>
        <taxon>Monochamini</taxon>
        <taxon>Molorchus</taxon>
    </lineage>
</organism>
<accession>A0ABQ9JIR9</accession>
<evidence type="ECO:0000256" key="3">
    <source>
        <dbReference type="ARBA" id="ARBA00022679"/>
    </source>
</evidence>
<dbReference type="InterPro" id="IPR010286">
    <property type="entry name" value="METTL16/RlmF"/>
</dbReference>
<evidence type="ECO:0000256" key="4">
    <source>
        <dbReference type="ARBA" id="ARBA00022691"/>
    </source>
</evidence>
<feature type="region of interest" description="Disordered" evidence="6">
    <location>
        <begin position="366"/>
        <end position="407"/>
    </location>
</feature>
<reference evidence="7" key="1">
    <citation type="journal article" date="2023" name="Insect Mol. Biol.">
        <title>Genome sequencing provides insights into the evolution of gene families encoding plant cell wall-degrading enzymes in longhorned beetles.</title>
        <authorList>
            <person name="Shin N.R."/>
            <person name="Okamura Y."/>
            <person name="Kirsch R."/>
            <person name="Pauchet Y."/>
        </authorList>
    </citation>
    <scope>NUCLEOTIDE SEQUENCE</scope>
    <source>
        <strain evidence="7">MMC_N1</strain>
    </source>
</reference>